<keyword evidence="2" id="KW-0547">Nucleotide-binding</keyword>
<dbReference type="PANTHER" id="PTHR44329:SF288">
    <property type="entry name" value="MITOGEN-ACTIVATED PROTEIN KINASE KINASE KINASE 20"/>
    <property type="match status" value="1"/>
</dbReference>
<keyword evidence="3" id="KW-0418">Kinase</keyword>
<reference evidence="6" key="1">
    <citation type="submission" date="2021-06" db="EMBL/GenBank/DDBJ databases">
        <authorList>
            <person name="Kallberg Y."/>
            <person name="Tangrot J."/>
            <person name="Rosling A."/>
        </authorList>
    </citation>
    <scope>NUCLEOTIDE SEQUENCE</scope>
    <source>
        <strain evidence="6">MA453B</strain>
    </source>
</reference>
<evidence type="ECO:0000256" key="4">
    <source>
        <dbReference type="ARBA" id="ARBA00022840"/>
    </source>
</evidence>
<dbReference type="GO" id="GO:0004674">
    <property type="term" value="F:protein serine/threonine kinase activity"/>
    <property type="evidence" value="ECO:0007669"/>
    <property type="project" value="TreeGrafter"/>
</dbReference>
<evidence type="ECO:0000313" key="6">
    <source>
        <dbReference type="EMBL" id="CAG8730277.1"/>
    </source>
</evidence>
<evidence type="ECO:0000256" key="2">
    <source>
        <dbReference type="ARBA" id="ARBA00022741"/>
    </source>
</evidence>
<evidence type="ECO:0000259" key="5">
    <source>
        <dbReference type="Pfam" id="PF07714"/>
    </source>
</evidence>
<dbReference type="Gene3D" id="1.10.510.10">
    <property type="entry name" value="Transferase(Phosphotransferase) domain 1"/>
    <property type="match status" value="1"/>
</dbReference>
<evidence type="ECO:0000313" key="7">
    <source>
        <dbReference type="Proteomes" id="UP000789405"/>
    </source>
</evidence>
<evidence type="ECO:0000256" key="3">
    <source>
        <dbReference type="ARBA" id="ARBA00022777"/>
    </source>
</evidence>
<dbReference type="EMBL" id="CAJVPY010011878">
    <property type="protein sequence ID" value="CAG8730277.1"/>
    <property type="molecule type" value="Genomic_DNA"/>
</dbReference>
<proteinExistence type="predicted"/>
<dbReference type="Proteomes" id="UP000789405">
    <property type="component" value="Unassembled WGS sequence"/>
</dbReference>
<protein>
    <submittedName>
        <fullName evidence="6">20214_t:CDS:1</fullName>
    </submittedName>
</protein>
<dbReference type="InterPro" id="IPR001245">
    <property type="entry name" value="Ser-Thr/Tyr_kinase_cat_dom"/>
</dbReference>
<dbReference type="PANTHER" id="PTHR44329">
    <property type="entry name" value="SERINE/THREONINE-PROTEIN KINASE TNNI3K-RELATED"/>
    <property type="match status" value="1"/>
</dbReference>
<accession>A0A9N9IBS8</accession>
<dbReference type="AlphaFoldDB" id="A0A9N9IBS8"/>
<dbReference type="OrthoDB" id="10261027at2759"/>
<dbReference type="SUPFAM" id="SSF56112">
    <property type="entry name" value="Protein kinase-like (PK-like)"/>
    <property type="match status" value="1"/>
</dbReference>
<sequence>MQKPDEKSSINSSYIPILIDFKPTFPPKITNDDLVSKSNAFIIYRRVFNREISELKHNISLEEISGKVSESWNKEPELFKNFYRKLANPSIINGSNDPRSGNFNIILQHANNGNLRDYLQSKQSEEGFKIPWTDLIQIAKGITLGLKCLHENKFIHLDLNYDYSSISIKIFLYEREEMTPQGYADLYMNCWSSYPENRPKLDSILCDLERLSTETAVKFIINVSNKST</sequence>
<keyword evidence="4" id="KW-0067">ATP-binding</keyword>
<dbReference type="InterPro" id="IPR036910">
    <property type="entry name" value="HMG_box_dom_sf"/>
</dbReference>
<dbReference type="SUPFAM" id="SSF47095">
    <property type="entry name" value="HMG-box"/>
    <property type="match status" value="1"/>
</dbReference>
<keyword evidence="1" id="KW-0808">Transferase</keyword>
<dbReference type="InterPro" id="IPR051681">
    <property type="entry name" value="Ser/Thr_Kinases-Pseudokinases"/>
</dbReference>
<feature type="non-terminal residue" evidence="6">
    <location>
        <position position="228"/>
    </location>
</feature>
<name>A0A9N9IBS8_9GLOM</name>
<organism evidence="6 7">
    <name type="scientific">Dentiscutata erythropus</name>
    <dbReference type="NCBI Taxonomy" id="1348616"/>
    <lineage>
        <taxon>Eukaryota</taxon>
        <taxon>Fungi</taxon>
        <taxon>Fungi incertae sedis</taxon>
        <taxon>Mucoromycota</taxon>
        <taxon>Glomeromycotina</taxon>
        <taxon>Glomeromycetes</taxon>
        <taxon>Diversisporales</taxon>
        <taxon>Gigasporaceae</taxon>
        <taxon>Dentiscutata</taxon>
    </lineage>
</organism>
<feature type="non-terminal residue" evidence="6">
    <location>
        <position position="1"/>
    </location>
</feature>
<evidence type="ECO:0000256" key="1">
    <source>
        <dbReference type="ARBA" id="ARBA00022679"/>
    </source>
</evidence>
<keyword evidence="7" id="KW-1185">Reference proteome</keyword>
<dbReference type="InterPro" id="IPR011009">
    <property type="entry name" value="Kinase-like_dom_sf"/>
</dbReference>
<dbReference type="Gene3D" id="1.10.30.10">
    <property type="entry name" value="High mobility group box domain"/>
    <property type="match status" value="1"/>
</dbReference>
<dbReference type="GO" id="GO:0005524">
    <property type="term" value="F:ATP binding"/>
    <property type="evidence" value="ECO:0007669"/>
    <property type="project" value="UniProtKB-KW"/>
</dbReference>
<gene>
    <name evidence="6" type="ORF">DERYTH_LOCUS15053</name>
</gene>
<feature type="domain" description="Serine-threonine/tyrosine-protein kinase catalytic" evidence="5">
    <location>
        <begin position="100"/>
        <end position="159"/>
    </location>
</feature>
<comment type="caution">
    <text evidence="6">The sequence shown here is derived from an EMBL/GenBank/DDBJ whole genome shotgun (WGS) entry which is preliminary data.</text>
</comment>
<dbReference type="Pfam" id="PF07714">
    <property type="entry name" value="PK_Tyr_Ser-Thr"/>
    <property type="match status" value="1"/>
</dbReference>